<keyword evidence="4" id="KW-1185">Reference proteome</keyword>
<dbReference type="Gene3D" id="2.60.120.260">
    <property type="entry name" value="Galactose-binding domain-like"/>
    <property type="match status" value="1"/>
</dbReference>
<name>A0ABP8Y7R7_9MICO</name>
<evidence type="ECO:0000256" key="1">
    <source>
        <dbReference type="SAM" id="MobiDB-lite"/>
    </source>
</evidence>
<sequence>MPIRRAVRDLLARVVPRDRRSAPPSAVMPVDGATDAKVERPRRERSRLRREPGTTEILPSLGYFGGIAANYLAVAVTGGVREIELFLPRREEGQLDLRGIELYRGGRRIALDGDRVDVTQSSDATKDDRSPFMMGGIRTKREVGPWWRMWLAETLDVDEIRVYNRLDGFGRRNRRLTVAYAADDGRFTPVSTDSDRVVRSTLDLLARLTAITVTDEDLGSVERARALRRELLARLADRAREGLLTADPTEQRLVLSAIRLEPGSDDEEPSDDEWALLGHALAAERHRVPTTATSIRTFHLLLRTRARLERLAREANAAGEVVGTPPAVLSRHGLVDDGGLRARSDEYLDTIERASRLLGDLGYPTMLAYGTLLGAVREKDFLAHDDDVDLMVPLEAMDRDSAEPVLGELRLALQQKGWKVTRPNSYTNFHLHDPSNGLHVDVFPLFVDGERTTLHMEKMKLRSIATSIVMPPAPITFKGRELLGPAKPEAFLAERYGDGWSVSDPYYDWPWRLDG</sequence>
<organism evidence="3 4">
    <name type="scientific">Isoptericola chiayiensis</name>
    <dbReference type="NCBI Taxonomy" id="579446"/>
    <lineage>
        <taxon>Bacteria</taxon>
        <taxon>Bacillati</taxon>
        <taxon>Actinomycetota</taxon>
        <taxon>Actinomycetes</taxon>
        <taxon>Micrococcales</taxon>
        <taxon>Promicromonosporaceae</taxon>
        <taxon>Isoptericola</taxon>
    </lineage>
</organism>
<dbReference type="Proteomes" id="UP001500956">
    <property type="component" value="Unassembled WGS sequence"/>
</dbReference>
<evidence type="ECO:0000259" key="2">
    <source>
        <dbReference type="Pfam" id="PF04991"/>
    </source>
</evidence>
<evidence type="ECO:0000313" key="3">
    <source>
        <dbReference type="EMBL" id="GAA4720872.1"/>
    </source>
</evidence>
<feature type="domain" description="LicD/FKTN/FKRP nucleotidyltransferase" evidence="2">
    <location>
        <begin position="364"/>
        <end position="450"/>
    </location>
</feature>
<dbReference type="InterPro" id="IPR007074">
    <property type="entry name" value="LicD/FKTN/FKRP_NTP_transf"/>
</dbReference>
<reference evidence="4" key="1">
    <citation type="journal article" date="2019" name="Int. J. Syst. Evol. Microbiol.">
        <title>The Global Catalogue of Microorganisms (GCM) 10K type strain sequencing project: providing services to taxonomists for standard genome sequencing and annotation.</title>
        <authorList>
            <consortium name="The Broad Institute Genomics Platform"/>
            <consortium name="The Broad Institute Genome Sequencing Center for Infectious Disease"/>
            <person name="Wu L."/>
            <person name="Ma J."/>
        </authorList>
    </citation>
    <scope>NUCLEOTIDE SEQUENCE [LARGE SCALE GENOMIC DNA]</scope>
    <source>
        <strain evidence="4">JCM 18063</strain>
    </source>
</reference>
<dbReference type="Pfam" id="PF04991">
    <property type="entry name" value="LicD"/>
    <property type="match status" value="1"/>
</dbReference>
<feature type="region of interest" description="Disordered" evidence="1">
    <location>
        <begin position="18"/>
        <end position="52"/>
    </location>
</feature>
<accession>A0ABP8Y7R7</accession>
<dbReference type="EMBL" id="BAABID010000004">
    <property type="protein sequence ID" value="GAA4720872.1"/>
    <property type="molecule type" value="Genomic_DNA"/>
</dbReference>
<dbReference type="PANTHER" id="PTHR13627">
    <property type="entry name" value="FUKUTIN RELATED PROTEIN"/>
    <property type="match status" value="1"/>
</dbReference>
<evidence type="ECO:0000313" key="4">
    <source>
        <dbReference type="Proteomes" id="UP001500956"/>
    </source>
</evidence>
<dbReference type="InterPro" id="IPR008979">
    <property type="entry name" value="Galactose-bd-like_sf"/>
</dbReference>
<dbReference type="PANTHER" id="PTHR13627:SF31">
    <property type="entry name" value="RIBITOL 5-PHOSPHATE TRANSFERASE FKRP"/>
    <property type="match status" value="1"/>
</dbReference>
<dbReference type="InterPro" id="IPR052613">
    <property type="entry name" value="LicD_transferase"/>
</dbReference>
<proteinExistence type="predicted"/>
<comment type="caution">
    <text evidence="3">The sequence shown here is derived from an EMBL/GenBank/DDBJ whole genome shotgun (WGS) entry which is preliminary data.</text>
</comment>
<dbReference type="SUPFAM" id="SSF49785">
    <property type="entry name" value="Galactose-binding domain-like"/>
    <property type="match status" value="1"/>
</dbReference>
<protein>
    <recommendedName>
        <fullName evidence="2">LicD/FKTN/FKRP nucleotidyltransferase domain-containing protein</fullName>
    </recommendedName>
</protein>
<gene>
    <name evidence="3" type="ORF">GCM10023216_07390</name>
</gene>